<gene>
    <name evidence="1" type="ORF">Syun_004673</name>
</gene>
<name>A0AAP0L3Y2_9MAGN</name>
<evidence type="ECO:0000313" key="1">
    <source>
        <dbReference type="EMBL" id="KAK9163771.1"/>
    </source>
</evidence>
<dbReference type="Proteomes" id="UP001420932">
    <property type="component" value="Unassembled WGS sequence"/>
</dbReference>
<sequence length="76" mass="8259">MATRAASDLSERVAHLEHTMAMMGVPMEAAESSMAAQHIEGLEMLVASLVAMTESQKALYPCGNSDSRSWLLMFVQ</sequence>
<protein>
    <submittedName>
        <fullName evidence="1">Uncharacterized protein</fullName>
    </submittedName>
</protein>
<evidence type="ECO:0000313" key="2">
    <source>
        <dbReference type="Proteomes" id="UP001420932"/>
    </source>
</evidence>
<accession>A0AAP0L3Y2</accession>
<dbReference type="EMBL" id="JBBNAF010000002">
    <property type="protein sequence ID" value="KAK9163771.1"/>
    <property type="molecule type" value="Genomic_DNA"/>
</dbReference>
<keyword evidence="2" id="KW-1185">Reference proteome</keyword>
<comment type="caution">
    <text evidence="1">The sequence shown here is derived from an EMBL/GenBank/DDBJ whole genome shotgun (WGS) entry which is preliminary data.</text>
</comment>
<dbReference type="AlphaFoldDB" id="A0AAP0L3Y2"/>
<reference evidence="1 2" key="1">
    <citation type="submission" date="2024-01" db="EMBL/GenBank/DDBJ databases">
        <title>Genome assemblies of Stephania.</title>
        <authorList>
            <person name="Yang L."/>
        </authorList>
    </citation>
    <scope>NUCLEOTIDE SEQUENCE [LARGE SCALE GENOMIC DNA]</scope>
    <source>
        <strain evidence="1">YNDBR</strain>
        <tissue evidence="1">Leaf</tissue>
    </source>
</reference>
<proteinExistence type="predicted"/>
<organism evidence="1 2">
    <name type="scientific">Stephania yunnanensis</name>
    <dbReference type="NCBI Taxonomy" id="152371"/>
    <lineage>
        <taxon>Eukaryota</taxon>
        <taxon>Viridiplantae</taxon>
        <taxon>Streptophyta</taxon>
        <taxon>Embryophyta</taxon>
        <taxon>Tracheophyta</taxon>
        <taxon>Spermatophyta</taxon>
        <taxon>Magnoliopsida</taxon>
        <taxon>Ranunculales</taxon>
        <taxon>Menispermaceae</taxon>
        <taxon>Menispermoideae</taxon>
        <taxon>Cissampelideae</taxon>
        <taxon>Stephania</taxon>
    </lineage>
</organism>